<dbReference type="EMBL" id="HBKP01001487">
    <property type="protein sequence ID" value="CAE2200687.1"/>
    <property type="molecule type" value="Transcribed_RNA"/>
</dbReference>
<keyword evidence="1" id="KW-0812">Transmembrane</keyword>
<evidence type="ECO:0000313" key="3">
    <source>
        <dbReference type="EMBL" id="CAE2200689.1"/>
    </source>
</evidence>
<dbReference type="EMBL" id="HBKP01001488">
    <property type="protein sequence ID" value="CAE2200689.1"/>
    <property type="molecule type" value="Transcribed_RNA"/>
</dbReference>
<sequence>MPIDSIDSIPFDELENVKKNNSCINEDEELAMVIEDERKAPGFCRTLFVVLMVLVMGWFLGTVLITFLGVAYQADPVSVYVDQIDLKFGTKQIVAAEMVPEELQVFVVNMTAGAEIPETVTTSFYSCMHAFSPSVVGCVSQFYVPSFEECVALSAQENEGNDLSQPRAISTCGAATISRGEFSLCSLAHPVYLSVWNLEDTHRTVELSFGYDECEACYEVEGNCYIAGYYWESIFLMYTLALFVCCCCVGCVCGCAGSSNTDDDDDDIEQDL</sequence>
<keyword evidence="1" id="KW-0472">Membrane</keyword>
<reference evidence="3" key="1">
    <citation type="submission" date="2021-01" db="EMBL/GenBank/DDBJ databases">
        <authorList>
            <person name="Corre E."/>
            <person name="Pelletier E."/>
            <person name="Niang G."/>
            <person name="Scheremetjew M."/>
            <person name="Finn R."/>
            <person name="Kale V."/>
            <person name="Holt S."/>
            <person name="Cochrane G."/>
            <person name="Meng A."/>
            <person name="Brown T."/>
            <person name="Cohen L."/>
        </authorList>
    </citation>
    <scope>NUCLEOTIDE SEQUENCE</scope>
    <source>
        <strain evidence="3">DIVA3 518/3/11/1/6</strain>
    </source>
</reference>
<name>A0A6U1SVJ2_9EUKA</name>
<keyword evidence="1" id="KW-1133">Transmembrane helix</keyword>
<evidence type="ECO:0000313" key="2">
    <source>
        <dbReference type="EMBL" id="CAE2200687.1"/>
    </source>
</evidence>
<proteinExistence type="predicted"/>
<gene>
    <name evidence="2" type="ORF">VSP0166_LOCUS1053</name>
    <name evidence="3" type="ORF">VSP0166_LOCUS1054</name>
</gene>
<dbReference type="AlphaFoldDB" id="A0A6U1SVJ2"/>
<feature type="transmembrane region" description="Helical" evidence="1">
    <location>
        <begin position="47"/>
        <end position="72"/>
    </location>
</feature>
<organism evidence="3">
    <name type="scientific">Vannella robusta</name>
    <dbReference type="NCBI Taxonomy" id="1487602"/>
    <lineage>
        <taxon>Eukaryota</taxon>
        <taxon>Amoebozoa</taxon>
        <taxon>Discosea</taxon>
        <taxon>Flabellinia</taxon>
        <taxon>Vannellidae</taxon>
        <taxon>Vannella</taxon>
    </lineage>
</organism>
<accession>A0A6U1SVJ2</accession>
<protein>
    <submittedName>
        <fullName evidence="3">Uncharacterized protein</fullName>
    </submittedName>
</protein>
<evidence type="ECO:0000256" key="1">
    <source>
        <dbReference type="SAM" id="Phobius"/>
    </source>
</evidence>